<feature type="region of interest" description="Disordered" evidence="1">
    <location>
        <begin position="38"/>
        <end position="69"/>
    </location>
</feature>
<proteinExistence type="predicted"/>
<evidence type="ECO:0000313" key="3">
    <source>
        <dbReference type="Proteomes" id="UP001176941"/>
    </source>
</evidence>
<name>A0ABN9A0B5_RANTA</name>
<organism evidence="2 3">
    <name type="scientific">Rangifer tarandus platyrhynchus</name>
    <name type="common">Svalbard reindeer</name>
    <dbReference type="NCBI Taxonomy" id="3082113"/>
    <lineage>
        <taxon>Eukaryota</taxon>
        <taxon>Metazoa</taxon>
        <taxon>Chordata</taxon>
        <taxon>Craniata</taxon>
        <taxon>Vertebrata</taxon>
        <taxon>Euteleostomi</taxon>
        <taxon>Mammalia</taxon>
        <taxon>Eutheria</taxon>
        <taxon>Laurasiatheria</taxon>
        <taxon>Artiodactyla</taxon>
        <taxon>Ruminantia</taxon>
        <taxon>Pecora</taxon>
        <taxon>Cervidae</taxon>
        <taxon>Odocoileinae</taxon>
        <taxon>Rangifer</taxon>
    </lineage>
</organism>
<sequence length="101" mass="11111">MEDQRPELIPYFHSSQGPAEAAEPVKVAFRREDTYERVSSHPLRVSGPARLPGGPVRPSEPLPVPLRPPKPTSEGLWTLGLSLASAQALSHPVWASLWPRD</sequence>
<protein>
    <submittedName>
        <fullName evidence="2">Uncharacterized protein</fullName>
    </submittedName>
</protein>
<dbReference type="EMBL" id="OX459944">
    <property type="protein sequence ID" value="CAI9178451.1"/>
    <property type="molecule type" value="Genomic_DNA"/>
</dbReference>
<accession>A0ABN9A0B5</accession>
<reference evidence="2" key="1">
    <citation type="submission" date="2023-04" db="EMBL/GenBank/DDBJ databases">
        <authorList>
            <consortium name="ELIXIR-Norway"/>
        </authorList>
    </citation>
    <scope>NUCLEOTIDE SEQUENCE [LARGE SCALE GENOMIC DNA]</scope>
</reference>
<evidence type="ECO:0000256" key="1">
    <source>
        <dbReference type="SAM" id="MobiDB-lite"/>
    </source>
</evidence>
<keyword evidence="3" id="KW-1185">Reference proteome</keyword>
<dbReference type="Proteomes" id="UP001176941">
    <property type="component" value="Chromosome 8"/>
</dbReference>
<feature type="compositionally biased region" description="Pro residues" evidence="1">
    <location>
        <begin position="58"/>
        <end position="69"/>
    </location>
</feature>
<gene>
    <name evidence="2" type="ORF">MRATA1EN1_LOCUS27413</name>
</gene>
<evidence type="ECO:0000313" key="2">
    <source>
        <dbReference type="EMBL" id="CAI9178451.1"/>
    </source>
</evidence>